<dbReference type="Proteomes" id="UP000237865">
    <property type="component" value="Unassembled WGS sequence"/>
</dbReference>
<dbReference type="EMBL" id="PHNE01000001">
    <property type="protein sequence ID" value="PPE06175.1"/>
    <property type="molecule type" value="Genomic_DNA"/>
</dbReference>
<name>A0A2S5RGB8_9MOLU</name>
<organism evidence="1 2">
    <name type="scientific">Williamsoniiplasma lucivorax</name>
    <dbReference type="NCBI Taxonomy" id="209274"/>
    <lineage>
        <taxon>Bacteria</taxon>
        <taxon>Bacillati</taxon>
        <taxon>Mycoplasmatota</taxon>
        <taxon>Mollicutes</taxon>
        <taxon>Entomoplasmatales</taxon>
        <taxon>Williamsoniiplasma</taxon>
    </lineage>
</organism>
<proteinExistence type="predicted"/>
<sequence length="35" mass="3989">MSKNEFTQKSVKTLCILTKVKIPAKINITKKVINK</sequence>
<accession>A0A2S5RGB8</accession>
<protein>
    <submittedName>
        <fullName evidence="1">Uncharacterized protein</fullName>
    </submittedName>
</protein>
<evidence type="ECO:0000313" key="1">
    <source>
        <dbReference type="EMBL" id="PPE06175.1"/>
    </source>
</evidence>
<reference evidence="1 2" key="1">
    <citation type="submission" date="2017-11" db="EMBL/GenBank/DDBJ databases">
        <title>Genome sequence of Entomoplasma lucivorax PIPN-2 (ATCC 49196).</title>
        <authorList>
            <person name="Lo W.-S."/>
            <person name="Gasparich G.E."/>
            <person name="Kuo C.-H."/>
        </authorList>
    </citation>
    <scope>NUCLEOTIDE SEQUENCE [LARGE SCALE GENOMIC DNA]</scope>
    <source>
        <strain evidence="1 2">PIPN-2</strain>
    </source>
</reference>
<evidence type="ECO:0000313" key="2">
    <source>
        <dbReference type="Proteomes" id="UP000237865"/>
    </source>
</evidence>
<keyword evidence="2" id="KW-1185">Reference proteome</keyword>
<gene>
    <name evidence="1" type="ORF">ELUCI_v1c04660</name>
</gene>
<dbReference type="AlphaFoldDB" id="A0A2S5RGB8"/>
<comment type="caution">
    <text evidence="1">The sequence shown here is derived from an EMBL/GenBank/DDBJ whole genome shotgun (WGS) entry which is preliminary data.</text>
</comment>